<dbReference type="InterPro" id="IPR001424">
    <property type="entry name" value="SOD_Cu_Zn_dom"/>
</dbReference>
<dbReference type="Proteomes" id="UP000583556">
    <property type="component" value="Unassembled WGS sequence"/>
</dbReference>
<dbReference type="SUPFAM" id="SSF49329">
    <property type="entry name" value="Cu,Zn superoxide dismutase-like"/>
    <property type="match status" value="1"/>
</dbReference>
<dbReference type="PANTHER" id="PTHR10003">
    <property type="entry name" value="SUPEROXIDE DISMUTASE CU-ZN -RELATED"/>
    <property type="match status" value="1"/>
</dbReference>
<dbReference type="EMBL" id="JABBGM010000009">
    <property type="protein sequence ID" value="NML95412.1"/>
    <property type="molecule type" value="Genomic_DNA"/>
</dbReference>
<dbReference type="Gene3D" id="2.60.40.200">
    <property type="entry name" value="Superoxide dismutase, copper/zinc binding domain"/>
    <property type="match status" value="1"/>
</dbReference>
<dbReference type="AlphaFoldDB" id="A0A7Y0BRR6"/>
<evidence type="ECO:0000313" key="3">
    <source>
        <dbReference type="EMBL" id="NML95412.1"/>
    </source>
</evidence>
<dbReference type="GO" id="GO:0006801">
    <property type="term" value="P:superoxide metabolic process"/>
    <property type="evidence" value="ECO:0007669"/>
    <property type="project" value="InterPro"/>
</dbReference>
<organism evidence="3 4">
    <name type="scientific">Novosphingobium olei</name>
    <dbReference type="NCBI Taxonomy" id="2728851"/>
    <lineage>
        <taxon>Bacteria</taxon>
        <taxon>Pseudomonadati</taxon>
        <taxon>Pseudomonadota</taxon>
        <taxon>Alphaproteobacteria</taxon>
        <taxon>Sphingomonadales</taxon>
        <taxon>Sphingomonadaceae</taxon>
        <taxon>Novosphingobium</taxon>
    </lineage>
</organism>
<accession>A0A7Y0BRR6</accession>
<dbReference type="GO" id="GO:0005507">
    <property type="term" value="F:copper ion binding"/>
    <property type="evidence" value="ECO:0007669"/>
    <property type="project" value="InterPro"/>
</dbReference>
<dbReference type="Pfam" id="PF00080">
    <property type="entry name" value="Sod_Cu"/>
    <property type="match status" value="1"/>
</dbReference>
<evidence type="ECO:0000256" key="1">
    <source>
        <dbReference type="ARBA" id="ARBA00010457"/>
    </source>
</evidence>
<feature type="domain" description="Superoxide dismutase copper/zinc binding" evidence="2">
    <location>
        <begin position="10"/>
        <end position="138"/>
    </location>
</feature>
<evidence type="ECO:0000313" key="4">
    <source>
        <dbReference type="Proteomes" id="UP000583556"/>
    </source>
</evidence>
<comment type="similarity">
    <text evidence="1">Belongs to the Cu-Zn superoxide dismutase family.</text>
</comment>
<dbReference type="CDD" id="cd00305">
    <property type="entry name" value="Cu-Zn_Superoxide_Dismutase"/>
    <property type="match status" value="1"/>
</dbReference>
<keyword evidence="4" id="KW-1185">Reference proteome</keyword>
<gene>
    <name evidence="3" type="ORF">HHL27_17180</name>
</gene>
<protein>
    <submittedName>
        <fullName evidence="3">Superoxide dismutase family protein</fullName>
    </submittedName>
</protein>
<reference evidence="3 4" key="1">
    <citation type="submission" date="2020-04" db="EMBL/GenBank/DDBJ databases">
        <title>Novosphingobium sp. TW-4 isolated from soil.</title>
        <authorList>
            <person name="Dahal R.H."/>
            <person name="Chaudhary D.K."/>
        </authorList>
    </citation>
    <scope>NUCLEOTIDE SEQUENCE [LARGE SCALE GENOMIC DNA]</scope>
    <source>
        <strain evidence="3 4">TW-4</strain>
    </source>
</reference>
<evidence type="ECO:0000259" key="2">
    <source>
        <dbReference type="Pfam" id="PF00080"/>
    </source>
</evidence>
<comment type="caution">
    <text evidence="3">The sequence shown here is derived from an EMBL/GenBank/DDBJ whole genome shotgun (WGS) entry which is preliminary data.</text>
</comment>
<name>A0A7Y0BRR6_9SPHN</name>
<sequence>MFDASGKPVGTARLTERGGSVMLTLDASNLAPGEHGLHLHAVGKCEAPGFTSAGPHLNPASRAHGTHNPAGAHLGDLPNLMVGSAGAGTATATLQGAADTLLPSIFDQDGTAIVVHAGPDDYMTDPAGNSGSRIACGVFKPA</sequence>
<proteinExistence type="inferred from homology"/>
<dbReference type="InterPro" id="IPR024134">
    <property type="entry name" value="SOD_Cu/Zn_/chaperone"/>
</dbReference>
<dbReference type="InterPro" id="IPR036423">
    <property type="entry name" value="SOD-like_Cu/Zn_dom_sf"/>
</dbReference>